<organism evidence="2 3">
    <name type="scientific">Trifolium medium</name>
    <dbReference type="NCBI Taxonomy" id="97028"/>
    <lineage>
        <taxon>Eukaryota</taxon>
        <taxon>Viridiplantae</taxon>
        <taxon>Streptophyta</taxon>
        <taxon>Embryophyta</taxon>
        <taxon>Tracheophyta</taxon>
        <taxon>Spermatophyta</taxon>
        <taxon>Magnoliopsida</taxon>
        <taxon>eudicotyledons</taxon>
        <taxon>Gunneridae</taxon>
        <taxon>Pentapetalae</taxon>
        <taxon>rosids</taxon>
        <taxon>fabids</taxon>
        <taxon>Fabales</taxon>
        <taxon>Fabaceae</taxon>
        <taxon>Papilionoideae</taxon>
        <taxon>50 kb inversion clade</taxon>
        <taxon>NPAAA clade</taxon>
        <taxon>Hologalegina</taxon>
        <taxon>IRL clade</taxon>
        <taxon>Trifolieae</taxon>
        <taxon>Trifolium</taxon>
    </lineage>
</organism>
<evidence type="ECO:0000313" key="3">
    <source>
        <dbReference type="Proteomes" id="UP000265520"/>
    </source>
</evidence>
<dbReference type="AlphaFoldDB" id="A0A392T684"/>
<feature type="chain" id="PRO_5017234298" evidence="1">
    <location>
        <begin position="22"/>
        <end position="65"/>
    </location>
</feature>
<sequence>SAFDRAAVVALLKELLLLVAGRGGSDDGGEVKGGDKVNLASEGGGKLNLVVALHKEIFISINKYF</sequence>
<dbReference type="EMBL" id="LXQA010500002">
    <property type="protein sequence ID" value="MCI55676.1"/>
    <property type="molecule type" value="Genomic_DNA"/>
</dbReference>
<accession>A0A392T684</accession>
<proteinExistence type="predicted"/>
<protein>
    <submittedName>
        <fullName evidence="2">Uncharacterized protein</fullName>
    </submittedName>
</protein>
<dbReference type="Proteomes" id="UP000265520">
    <property type="component" value="Unassembled WGS sequence"/>
</dbReference>
<evidence type="ECO:0000256" key="1">
    <source>
        <dbReference type="SAM" id="SignalP"/>
    </source>
</evidence>
<reference evidence="2 3" key="1">
    <citation type="journal article" date="2018" name="Front. Plant Sci.">
        <title>Red Clover (Trifolium pratense) and Zigzag Clover (T. medium) - A Picture of Genomic Similarities and Differences.</title>
        <authorList>
            <person name="Dluhosova J."/>
            <person name="Istvanek J."/>
            <person name="Nedelnik J."/>
            <person name="Repkova J."/>
        </authorList>
    </citation>
    <scope>NUCLEOTIDE SEQUENCE [LARGE SCALE GENOMIC DNA]</scope>
    <source>
        <strain evidence="3">cv. 10/8</strain>
        <tissue evidence="2">Leaf</tissue>
    </source>
</reference>
<name>A0A392T684_9FABA</name>
<comment type="caution">
    <text evidence="2">The sequence shown here is derived from an EMBL/GenBank/DDBJ whole genome shotgun (WGS) entry which is preliminary data.</text>
</comment>
<feature type="non-terminal residue" evidence="2">
    <location>
        <position position="1"/>
    </location>
</feature>
<keyword evidence="3" id="KW-1185">Reference proteome</keyword>
<keyword evidence="1" id="KW-0732">Signal</keyword>
<evidence type="ECO:0000313" key="2">
    <source>
        <dbReference type="EMBL" id="MCI55676.1"/>
    </source>
</evidence>
<feature type="signal peptide" evidence="1">
    <location>
        <begin position="1"/>
        <end position="21"/>
    </location>
</feature>